<proteinExistence type="predicted"/>
<name>A0A915Z5U6_9GLOM</name>
<dbReference type="Proteomes" id="UP000684084">
    <property type="component" value="Unassembled WGS sequence"/>
</dbReference>
<dbReference type="PROSITE" id="PS50879">
    <property type="entry name" value="RNASE_H_1"/>
    <property type="match status" value="1"/>
</dbReference>
<gene>
    <name evidence="2" type="ORF">CHRIB12_LOCUS9707</name>
</gene>
<sequence length="862" mass="98364">MAALLSPKKLLAQHIAYLYNVVLLPRLEFRLQITLFAESTINRMVSPMLSLIRQKAGLASVTLLSTLFTLLPFSIQQAFGRFLSSHVASWQKIFSHPSYKLFANYMITYLQGFLNCDVCPSTIDLEPWSHTFSLRTHSLFNSLLFSSRLNITWFLLFRPPRKDLRLAIPLRSILPKDLFTSMKNVRKNFCTHFLAQLITPCGSQLLSWKDLRFLKQVSNKKSVPAWFNYLFNLIVIPNSPSFFILQQFRIPSSHTVASISFINISRNYWFNPQLAISFNRNTNSFLVGRVIITYPAPRNEALISHWIALFVDDLLSEFTACQGCASAIPRSSTSKTLIKRCPSEKCFSYVPLSNLIRYAKSLLLFHLFAPVRSLPMNNQVSRMSDIQLPSSVSTLYIDGSFLPISSHSLHSMAYAWTAIDSDGFILESHYNIISSLFSSALRSEIFALLHGLDSLPQNSKITVATDCAQLISLWFTYVDVPFIPRMLKESNYLLWSLARAITSQKNLEVTFIKVPAHADDSLNNHVDALVKAAHIDSHLPSRPLSELLAPCILQFNSLPVDMNIQKFIRDIFDAKSLLTLAVLPKFNSISSTSDIDWACTKFCLNNNKQFVSHRNGRSKFCAFRIKILLDMLPTLTTLQKQKPHIYDPSWPCPQCNFSPETLNHLWTCPYILPEFSPFNTFKTLLLELRTVCLEKFLSATPLIPLPDSFVVEFTALDCWECDFPSSSCLRLARGLIPISLTGFLGLYFSSSVIWSILDTPLHDFHFDLYVQIWLCRSVFFHHWESAQGITNKMKSSVIGPSPIFYSSSQISPDFLTPSLATVSLDSWVSWVSSYIIRGRSWISHLDFWRRLTVQPLLRISFW</sequence>
<dbReference type="Pfam" id="PF00075">
    <property type="entry name" value="RNase_H"/>
    <property type="match status" value="1"/>
</dbReference>
<evidence type="ECO:0000313" key="3">
    <source>
        <dbReference type="Proteomes" id="UP000684084"/>
    </source>
</evidence>
<comment type="caution">
    <text evidence="2">The sequence shown here is derived from an EMBL/GenBank/DDBJ whole genome shotgun (WGS) entry which is preliminary data.</text>
</comment>
<dbReference type="OrthoDB" id="10349697at2759"/>
<dbReference type="AlphaFoldDB" id="A0A915Z5U6"/>
<evidence type="ECO:0000313" key="2">
    <source>
        <dbReference type="EMBL" id="CAB5363876.1"/>
    </source>
</evidence>
<protein>
    <recommendedName>
        <fullName evidence="1">RNase H type-1 domain-containing protein</fullName>
    </recommendedName>
</protein>
<organism evidence="2 3">
    <name type="scientific">Rhizophagus irregularis</name>
    <dbReference type="NCBI Taxonomy" id="588596"/>
    <lineage>
        <taxon>Eukaryota</taxon>
        <taxon>Fungi</taxon>
        <taxon>Fungi incertae sedis</taxon>
        <taxon>Mucoromycota</taxon>
        <taxon>Glomeromycotina</taxon>
        <taxon>Glomeromycetes</taxon>
        <taxon>Glomerales</taxon>
        <taxon>Glomeraceae</taxon>
        <taxon>Rhizophagus</taxon>
    </lineage>
</organism>
<dbReference type="InterPro" id="IPR002156">
    <property type="entry name" value="RNaseH_domain"/>
</dbReference>
<dbReference type="GO" id="GO:0003676">
    <property type="term" value="F:nucleic acid binding"/>
    <property type="evidence" value="ECO:0007669"/>
    <property type="project" value="InterPro"/>
</dbReference>
<reference evidence="2" key="1">
    <citation type="submission" date="2020-05" db="EMBL/GenBank/DDBJ databases">
        <authorList>
            <person name="Rincon C."/>
            <person name="Sanders R I."/>
            <person name="Robbins C."/>
            <person name="Chaturvedi A."/>
        </authorList>
    </citation>
    <scope>NUCLEOTIDE SEQUENCE</scope>
    <source>
        <strain evidence="2">CHB12</strain>
    </source>
</reference>
<dbReference type="VEuPathDB" id="FungiDB:RhiirFUN_018909"/>
<feature type="domain" description="RNase H type-1" evidence="1">
    <location>
        <begin position="389"/>
        <end position="535"/>
    </location>
</feature>
<dbReference type="GO" id="GO:0004523">
    <property type="term" value="F:RNA-DNA hybrid ribonuclease activity"/>
    <property type="evidence" value="ECO:0007669"/>
    <property type="project" value="InterPro"/>
</dbReference>
<accession>A0A915Z5U6</accession>
<dbReference type="VEuPathDB" id="FungiDB:RhiirFUN_007491"/>
<evidence type="ECO:0000259" key="1">
    <source>
        <dbReference type="PROSITE" id="PS50879"/>
    </source>
</evidence>
<dbReference type="EMBL" id="CAGKOT010000019">
    <property type="protein sequence ID" value="CAB5363876.1"/>
    <property type="molecule type" value="Genomic_DNA"/>
</dbReference>